<protein>
    <recommendedName>
        <fullName evidence="2">BioF2-like acetyltransferase domain-containing protein</fullName>
    </recommendedName>
</protein>
<reference evidence="3 4" key="1">
    <citation type="submission" date="2016-02" db="EMBL/GenBank/DDBJ databases">
        <title>Complete genome sequence and transcriptome regulation of the pentose utilising yeast Sugiyamaella lignohabitans.</title>
        <authorList>
            <person name="Bellasio M."/>
            <person name="Peymann A."/>
            <person name="Valli M."/>
            <person name="Sipitzky M."/>
            <person name="Graf A."/>
            <person name="Sauer M."/>
            <person name="Marx H."/>
            <person name="Mattanovich D."/>
        </authorList>
    </citation>
    <scope>NUCLEOTIDE SEQUENCE [LARGE SCALE GENOMIC DNA]</scope>
    <source>
        <strain evidence="3 4">CBS 10342</strain>
    </source>
</reference>
<keyword evidence="1" id="KW-1133">Transmembrane helix</keyword>
<feature type="transmembrane region" description="Helical" evidence="1">
    <location>
        <begin position="43"/>
        <end position="64"/>
    </location>
</feature>
<dbReference type="KEGG" id="slb:AWJ20_1396"/>
<dbReference type="SUPFAM" id="SSF55729">
    <property type="entry name" value="Acyl-CoA N-acyltransferases (Nat)"/>
    <property type="match status" value="1"/>
</dbReference>
<dbReference type="RefSeq" id="XP_018735592.1">
    <property type="nucleotide sequence ID" value="XM_018878271.1"/>
</dbReference>
<dbReference type="Proteomes" id="UP000189580">
    <property type="component" value="Chromosome a"/>
</dbReference>
<dbReference type="InterPro" id="IPR038740">
    <property type="entry name" value="BioF2-like_GNAT_dom"/>
</dbReference>
<sequence length="714" mass="79505">MYETIFLINFGSVICCIVNLAIDSSFRGPDNEIVEFQTTLTTVSAVAVASQACFTILFGLYAWWPIYNIYQALLLVGAVLQFITSTLILLVNSVDPSTGSPKLTSVMRVSYRYSPHLSCILTSSAFMGFGISLAAGKSYRLSEVITRFIRFYIILTSGCAILSFVYICISFDMIGPSKAQDSLLWNVASVNPGLSVASFLLCLIGIISAFNVQVRPGSILDVEVYDLSKLTESQFMAYSQLIDRYSKQVPGSPSGSNAISLMNAYRTADQVPGMECLVLRVFRPEPVNMPVALDAEAAVENNKPHTHLTYEQIPEWINLDREMILPFDSENDQMSEVTVVPSTPQQMSKNKLKRLQKKKIKGHKMDTVRQVTAAEAIDENSIKFQKELMSTEALVLITAFRNYDLTANVDGRLGKLLSRFLGSRAPFWKPLCINLGLVGFHWPFREATFYCSPSKRPVARSAAVLRAITQWNDRLPRKDQFTVLLNPVYQHEAAEQALIPSGWLPTPLPATHIIDLRPYKGKTVSEYLKAIKYRNQSGAFLQAGGQFIESIEFTDEECNTAFDLWKNIADKRTGEGKTSVLATPRQSLFKSFGRNQEVEAANGHRSLLFLKVGDDTIASCVLFRLGDTITSDLQGLDHELGRKYKAYFVMMQKVIDIALSEGIKFVDFGPTTAKPKIDIGSKSVPLMGGMYSNKFLLRRAISMTAKSVNQESEE</sequence>
<gene>
    <name evidence="3" type="ORF">AWJ20_1396</name>
</gene>
<evidence type="ECO:0000259" key="2">
    <source>
        <dbReference type="Pfam" id="PF13480"/>
    </source>
</evidence>
<dbReference type="OrthoDB" id="10061051at2759"/>
<feature type="domain" description="BioF2-like acetyltransferase" evidence="2">
    <location>
        <begin position="548"/>
        <end position="671"/>
    </location>
</feature>
<feature type="transmembrane region" description="Helical" evidence="1">
    <location>
        <begin position="148"/>
        <end position="171"/>
    </location>
</feature>
<proteinExistence type="predicted"/>
<keyword evidence="1" id="KW-0812">Transmembrane</keyword>
<dbReference type="InterPro" id="IPR016181">
    <property type="entry name" value="Acyl_CoA_acyltransferase"/>
</dbReference>
<evidence type="ECO:0000313" key="3">
    <source>
        <dbReference type="EMBL" id="ANB13115.1"/>
    </source>
</evidence>
<dbReference type="AlphaFoldDB" id="A0A167DNU0"/>
<keyword evidence="1" id="KW-0472">Membrane</keyword>
<feature type="transmembrane region" description="Helical" evidence="1">
    <location>
        <begin position="6"/>
        <end position="22"/>
    </location>
</feature>
<dbReference type="Pfam" id="PF13480">
    <property type="entry name" value="Acetyltransf_6"/>
    <property type="match status" value="1"/>
</dbReference>
<accession>A0A167DNU0</accession>
<dbReference type="Gene3D" id="3.40.630.30">
    <property type="match status" value="1"/>
</dbReference>
<evidence type="ECO:0000313" key="4">
    <source>
        <dbReference type="Proteomes" id="UP000189580"/>
    </source>
</evidence>
<organism evidence="3 4">
    <name type="scientific">Sugiyamaella lignohabitans</name>
    <dbReference type="NCBI Taxonomy" id="796027"/>
    <lineage>
        <taxon>Eukaryota</taxon>
        <taxon>Fungi</taxon>
        <taxon>Dikarya</taxon>
        <taxon>Ascomycota</taxon>
        <taxon>Saccharomycotina</taxon>
        <taxon>Dipodascomycetes</taxon>
        <taxon>Dipodascales</taxon>
        <taxon>Trichomonascaceae</taxon>
        <taxon>Sugiyamaella</taxon>
    </lineage>
</organism>
<keyword evidence="4" id="KW-1185">Reference proteome</keyword>
<evidence type="ECO:0000256" key="1">
    <source>
        <dbReference type="SAM" id="Phobius"/>
    </source>
</evidence>
<dbReference type="GeneID" id="30033193"/>
<name>A0A167DNU0_9ASCO</name>
<feature type="transmembrane region" description="Helical" evidence="1">
    <location>
        <begin position="70"/>
        <end position="92"/>
    </location>
</feature>
<feature type="transmembrane region" description="Helical" evidence="1">
    <location>
        <begin position="113"/>
        <end position="136"/>
    </location>
</feature>
<dbReference type="EMBL" id="CP014501">
    <property type="protein sequence ID" value="ANB13115.1"/>
    <property type="molecule type" value="Genomic_DNA"/>
</dbReference>